<protein>
    <submittedName>
        <fullName evidence="1">Uncharacterized protein</fullName>
    </submittedName>
</protein>
<organism evidence="1 2">
    <name type="scientific">Trifolium subterraneum</name>
    <name type="common">Subterranean clover</name>
    <dbReference type="NCBI Taxonomy" id="3900"/>
    <lineage>
        <taxon>Eukaryota</taxon>
        <taxon>Viridiplantae</taxon>
        <taxon>Streptophyta</taxon>
        <taxon>Embryophyta</taxon>
        <taxon>Tracheophyta</taxon>
        <taxon>Spermatophyta</taxon>
        <taxon>Magnoliopsida</taxon>
        <taxon>eudicotyledons</taxon>
        <taxon>Gunneridae</taxon>
        <taxon>Pentapetalae</taxon>
        <taxon>rosids</taxon>
        <taxon>fabids</taxon>
        <taxon>Fabales</taxon>
        <taxon>Fabaceae</taxon>
        <taxon>Papilionoideae</taxon>
        <taxon>50 kb inversion clade</taxon>
        <taxon>NPAAA clade</taxon>
        <taxon>Hologalegina</taxon>
        <taxon>IRL clade</taxon>
        <taxon>Trifolieae</taxon>
        <taxon>Trifolium</taxon>
    </lineage>
</organism>
<gene>
    <name evidence="1" type="ORF">TSUD_153780</name>
</gene>
<proteinExistence type="predicted"/>
<sequence length="75" mass="8874">MPCFCKSQVRLSFHRLMAARKIKNSNSNMVSSMNNPSKDKDKTRKYLWTYLYAFNIPNTVFTINIVCHLDRRLCI</sequence>
<dbReference type="EMBL" id="DF973384">
    <property type="protein sequence ID" value="GAU28962.1"/>
    <property type="molecule type" value="Genomic_DNA"/>
</dbReference>
<keyword evidence="2" id="KW-1185">Reference proteome</keyword>
<name>A0A2Z6MVN0_TRISU</name>
<evidence type="ECO:0000313" key="1">
    <source>
        <dbReference type="EMBL" id="GAU28962.1"/>
    </source>
</evidence>
<dbReference type="Proteomes" id="UP000242715">
    <property type="component" value="Unassembled WGS sequence"/>
</dbReference>
<dbReference type="AlphaFoldDB" id="A0A2Z6MVN0"/>
<evidence type="ECO:0000313" key="2">
    <source>
        <dbReference type="Proteomes" id="UP000242715"/>
    </source>
</evidence>
<reference evidence="2" key="1">
    <citation type="journal article" date="2017" name="Front. Plant Sci.">
        <title>Climate Clever Clovers: New Paradigm to Reduce the Environmental Footprint of Ruminants by Breeding Low Methanogenic Forages Utilizing Haplotype Variation.</title>
        <authorList>
            <person name="Kaur P."/>
            <person name="Appels R."/>
            <person name="Bayer P.E."/>
            <person name="Keeble-Gagnere G."/>
            <person name="Wang J."/>
            <person name="Hirakawa H."/>
            <person name="Shirasawa K."/>
            <person name="Vercoe P."/>
            <person name="Stefanova K."/>
            <person name="Durmic Z."/>
            <person name="Nichols P."/>
            <person name="Revell C."/>
            <person name="Isobe S.N."/>
            <person name="Edwards D."/>
            <person name="Erskine W."/>
        </authorList>
    </citation>
    <scope>NUCLEOTIDE SEQUENCE [LARGE SCALE GENOMIC DNA]</scope>
    <source>
        <strain evidence="2">cv. Daliak</strain>
    </source>
</reference>
<accession>A0A2Z6MVN0</accession>